<dbReference type="OrthoDB" id="1260484at2"/>
<dbReference type="AlphaFoldDB" id="A0A4R6QCS6"/>
<accession>A0A4R6QCS6</accession>
<proteinExistence type="predicted"/>
<evidence type="ECO:0000313" key="2">
    <source>
        <dbReference type="Proteomes" id="UP000295260"/>
    </source>
</evidence>
<protein>
    <submittedName>
        <fullName evidence="1">Uncharacterized protein</fullName>
    </submittedName>
</protein>
<dbReference type="Proteomes" id="UP000295260">
    <property type="component" value="Unassembled WGS sequence"/>
</dbReference>
<keyword evidence="2" id="KW-1185">Reference proteome</keyword>
<reference evidence="1 2" key="1">
    <citation type="submission" date="2019-03" db="EMBL/GenBank/DDBJ databases">
        <title>Genomic Encyclopedia of Archaeal and Bacterial Type Strains, Phase II (KMG-II): from individual species to whole genera.</title>
        <authorList>
            <person name="Goeker M."/>
        </authorList>
    </citation>
    <scope>NUCLEOTIDE SEQUENCE [LARGE SCALE GENOMIC DNA]</scope>
    <source>
        <strain evidence="1 2">DSM 25687</strain>
    </source>
</reference>
<comment type="caution">
    <text evidence="1">The sequence shown here is derived from an EMBL/GenBank/DDBJ whole genome shotgun (WGS) entry which is preliminary data.</text>
</comment>
<dbReference type="EMBL" id="SNXR01000012">
    <property type="protein sequence ID" value="TDP60080.1"/>
    <property type="molecule type" value="Genomic_DNA"/>
</dbReference>
<organism evidence="1 2">
    <name type="scientific">Flavobacterium dankookense</name>
    <dbReference type="NCBI Taxonomy" id="706186"/>
    <lineage>
        <taxon>Bacteria</taxon>
        <taxon>Pseudomonadati</taxon>
        <taxon>Bacteroidota</taxon>
        <taxon>Flavobacteriia</taxon>
        <taxon>Flavobacteriales</taxon>
        <taxon>Flavobacteriaceae</taxon>
        <taxon>Flavobacterium</taxon>
    </lineage>
</organism>
<gene>
    <name evidence="1" type="ORF">BC748_1053</name>
</gene>
<sequence length="61" mass="7046">MYIKNIRNYYDIILGEKFNIVFNIKEPKNYQKTDCEIDYVSLKENDNIGFIPSGYGGCVSG</sequence>
<name>A0A4R6QCS6_9FLAO</name>
<evidence type="ECO:0000313" key="1">
    <source>
        <dbReference type="EMBL" id="TDP60080.1"/>
    </source>
</evidence>